<keyword evidence="2" id="KW-1185">Reference proteome</keyword>
<name>L8WNC5_THACA</name>
<dbReference type="HOGENOM" id="CLU_2307969_0_0_1"/>
<protein>
    <submittedName>
        <fullName evidence="1">Uncharacterized protein</fullName>
    </submittedName>
</protein>
<proteinExistence type="predicted"/>
<dbReference type="AlphaFoldDB" id="L8WNC5"/>
<dbReference type="EMBL" id="AFRT01001761">
    <property type="protein sequence ID" value="ELU39480.1"/>
    <property type="molecule type" value="Genomic_DNA"/>
</dbReference>
<gene>
    <name evidence="1" type="ORF">AG1IA_06489</name>
</gene>
<evidence type="ECO:0000313" key="2">
    <source>
        <dbReference type="Proteomes" id="UP000011668"/>
    </source>
</evidence>
<sequence>MHVTRIVVLETTWTAVGTKVHPIACETSLRFSSVSTWACCLPTTYSVLVIVEQSTHVPRCSIYSKSERVVHVASHYLHYCIRRSHQEVQEGASAYSVDQD</sequence>
<reference evidence="1 2" key="1">
    <citation type="journal article" date="2013" name="Nat. Commun.">
        <title>The evolution and pathogenic mechanisms of the rice sheath blight pathogen.</title>
        <authorList>
            <person name="Zheng A."/>
            <person name="Lin R."/>
            <person name="Xu L."/>
            <person name="Qin P."/>
            <person name="Tang C."/>
            <person name="Ai P."/>
            <person name="Zhang D."/>
            <person name="Liu Y."/>
            <person name="Sun Z."/>
            <person name="Feng H."/>
            <person name="Wang Y."/>
            <person name="Chen Y."/>
            <person name="Liang X."/>
            <person name="Fu R."/>
            <person name="Li Q."/>
            <person name="Zhang J."/>
            <person name="Yu X."/>
            <person name="Xie Z."/>
            <person name="Ding L."/>
            <person name="Guan P."/>
            <person name="Tang J."/>
            <person name="Liang Y."/>
            <person name="Wang S."/>
            <person name="Deng Q."/>
            <person name="Li S."/>
            <person name="Zhu J."/>
            <person name="Wang L."/>
            <person name="Liu H."/>
            <person name="Li P."/>
        </authorList>
    </citation>
    <scope>NUCLEOTIDE SEQUENCE [LARGE SCALE GENOMIC DNA]</scope>
    <source>
        <strain evidence="2">AG-1 IA</strain>
    </source>
</reference>
<dbReference type="Proteomes" id="UP000011668">
    <property type="component" value="Unassembled WGS sequence"/>
</dbReference>
<comment type="caution">
    <text evidence="1">The sequence shown here is derived from an EMBL/GenBank/DDBJ whole genome shotgun (WGS) entry which is preliminary data.</text>
</comment>
<accession>L8WNC5</accession>
<evidence type="ECO:0000313" key="1">
    <source>
        <dbReference type="EMBL" id="ELU39480.1"/>
    </source>
</evidence>
<organism evidence="1 2">
    <name type="scientific">Thanatephorus cucumeris (strain AG1-IA)</name>
    <name type="common">Rice sheath blight fungus</name>
    <name type="synonym">Rhizoctonia solani</name>
    <dbReference type="NCBI Taxonomy" id="983506"/>
    <lineage>
        <taxon>Eukaryota</taxon>
        <taxon>Fungi</taxon>
        <taxon>Dikarya</taxon>
        <taxon>Basidiomycota</taxon>
        <taxon>Agaricomycotina</taxon>
        <taxon>Agaricomycetes</taxon>
        <taxon>Cantharellales</taxon>
        <taxon>Ceratobasidiaceae</taxon>
        <taxon>Rhizoctonia</taxon>
        <taxon>Rhizoctonia solani AG-1</taxon>
    </lineage>
</organism>